<gene>
    <name evidence="4" type="ORF">ECRASSUSDP1_LOCUS2327</name>
</gene>
<dbReference type="EMBL" id="CAMPGE010002221">
    <property type="protein sequence ID" value="CAI2361018.1"/>
    <property type="molecule type" value="Genomic_DNA"/>
</dbReference>
<accession>A0AAD1X2W3</accession>
<feature type="compositionally biased region" description="Basic and acidic residues" evidence="2">
    <location>
        <begin position="99"/>
        <end position="109"/>
    </location>
</feature>
<evidence type="ECO:0000313" key="5">
    <source>
        <dbReference type="Proteomes" id="UP001295684"/>
    </source>
</evidence>
<keyword evidence="5" id="KW-1185">Reference proteome</keyword>
<name>A0AAD1X2W3_EUPCR</name>
<evidence type="ECO:0000256" key="2">
    <source>
        <dbReference type="SAM" id="MobiDB-lite"/>
    </source>
</evidence>
<organism evidence="4 5">
    <name type="scientific">Euplotes crassus</name>
    <dbReference type="NCBI Taxonomy" id="5936"/>
    <lineage>
        <taxon>Eukaryota</taxon>
        <taxon>Sar</taxon>
        <taxon>Alveolata</taxon>
        <taxon>Ciliophora</taxon>
        <taxon>Intramacronucleata</taxon>
        <taxon>Spirotrichea</taxon>
        <taxon>Hypotrichia</taxon>
        <taxon>Euplotida</taxon>
        <taxon>Euplotidae</taxon>
        <taxon>Moneuplotes</taxon>
    </lineage>
</organism>
<comment type="caution">
    <text evidence="4">The sequence shown here is derived from an EMBL/GenBank/DDBJ whole genome shotgun (WGS) entry which is preliminary data.</text>
</comment>
<keyword evidence="3" id="KW-1133">Transmembrane helix</keyword>
<feature type="region of interest" description="Disordered" evidence="2">
    <location>
        <begin position="200"/>
        <end position="228"/>
    </location>
</feature>
<proteinExistence type="predicted"/>
<dbReference type="Proteomes" id="UP001295684">
    <property type="component" value="Unassembled WGS sequence"/>
</dbReference>
<keyword evidence="1" id="KW-0175">Coiled coil</keyword>
<evidence type="ECO:0000256" key="3">
    <source>
        <dbReference type="SAM" id="Phobius"/>
    </source>
</evidence>
<feature type="region of interest" description="Disordered" evidence="2">
    <location>
        <begin position="92"/>
        <end position="122"/>
    </location>
</feature>
<evidence type="ECO:0000313" key="4">
    <source>
        <dbReference type="EMBL" id="CAI2361018.1"/>
    </source>
</evidence>
<reference evidence="4" key="1">
    <citation type="submission" date="2023-07" db="EMBL/GenBank/DDBJ databases">
        <authorList>
            <consortium name="AG Swart"/>
            <person name="Singh M."/>
            <person name="Singh A."/>
            <person name="Seah K."/>
            <person name="Emmerich C."/>
        </authorList>
    </citation>
    <scope>NUCLEOTIDE SEQUENCE</scope>
    <source>
        <strain evidence="4">DP1</strain>
    </source>
</reference>
<sequence length="612" mass="71562">MEEPTEEAPHQIIDTLEDIEAYEEDEPDFYKFGHDENGDLHKVSEQLGNPQMFEEIPEFFVDGNEERIQKNGTAKFQNLEQFLKDGEGDIELTSNEENQDPREISKSSHENPLSESCDDFGTNEIRDTVVSITKIPKIPIEKVQSRNNANSGFIVNRMVSDISPSYDPNVNINHPFENIGEKSDSDIFSTAKSIEFHSSRIGMRGNGNTSARRESDISQPFNRSRPNEHDDELLIESLMRNASQLQHVMKDYMGSERNDDITEREDRHELKEEISNMRDKIYRALEEYKDQVEKCIYKAEFIEETMKTDLKIQKEEIDSFSKIQNSQTDSVMHLNNFEEFLEVKSLEVENLESQIFNKDSETELLKKKYTDLYKKYELMIKSMSEKIKISNDEYSELLQIKKDLKSTLSKAQEKVNYKQAQVDEENKNIQEELKRIDEYNKKVEECERLKAENSEKSKVTKDIEENNIQIEDQIKLILQMNFDQTQNFDNLIVENKKFLDEMRKIAFQKRKEVYSSLDLLIRKHLNAANAKGVLGHKYITNAISEQKEQKQALQKQICKLEKTISSKREEIKDDKIYKEKLKASLSSKIKNQLIIIGCLIVVLLYVFYHKNI</sequence>
<keyword evidence="3" id="KW-0472">Membrane</keyword>
<dbReference type="AlphaFoldDB" id="A0AAD1X2W3"/>
<protein>
    <submittedName>
        <fullName evidence="4">Uncharacterized protein</fullName>
    </submittedName>
</protein>
<evidence type="ECO:0000256" key="1">
    <source>
        <dbReference type="SAM" id="Coils"/>
    </source>
</evidence>
<feature type="coiled-coil region" evidence="1">
    <location>
        <begin position="394"/>
        <end position="466"/>
    </location>
</feature>
<keyword evidence="3" id="KW-0812">Transmembrane</keyword>
<feature type="transmembrane region" description="Helical" evidence="3">
    <location>
        <begin position="589"/>
        <end position="608"/>
    </location>
</feature>